<sequence length="195" mass="23099">MQFLTAVEPQPISTPSWKTETKYSTRVLTGNWVEERRKFTKITDEIPQCTYRKDYVPFPGHRPDQISRWYGKRRVEGLPYQHLITHHQEPSHRYLISSYDDHYSRHGYNPGLPARRSWSRQKSEWLPEKSDFPLLAPPTNYGLWEKLKGRWLALQAAPRESIYTSSYLRPPPCAMSRREHAIPVPPRRLHPAPHF</sequence>
<evidence type="ECO:0000256" key="2">
    <source>
        <dbReference type="ARBA" id="ARBA00022490"/>
    </source>
</evidence>
<organism evidence="9 10">
    <name type="scientific">Erinaceus europaeus</name>
    <name type="common">Western European hedgehog</name>
    <dbReference type="NCBI Taxonomy" id="9365"/>
    <lineage>
        <taxon>Eukaryota</taxon>
        <taxon>Metazoa</taxon>
        <taxon>Chordata</taxon>
        <taxon>Craniata</taxon>
        <taxon>Vertebrata</taxon>
        <taxon>Euteleostomi</taxon>
        <taxon>Mammalia</taxon>
        <taxon>Eutheria</taxon>
        <taxon>Laurasiatheria</taxon>
        <taxon>Eulipotyphla</taxon>
        <taxon>Erinaceidae</taxon>
        <taxon>Erinaceinae</taxon>
        <taxon>Erinaceus</taxon>
    </lineage>
</organism>
<comment type="subunit">
    <text evidence="8">Microtubule inner protein component of sperm flagellar doublet microtubules.</text>
</comment>
<accession>A0A1S3AQ54</accession>
<comment type="function">
    <text evidence="7">Microtubule inner protein (MIP) part of the dynein-decorated doublet microtubules (DMTs) in cilia axoneme, which is required for motile cilia beating.</text>
</comment>
<keyword evidence="3 10" id="KW-0282">Flagellum</keyword>
<dbReference type="eggNOG" id="ENOG502RZRC">
    <property type="taxonomic scope" value="Eukaryota"/>
</dbReference>
<evidence type="ECO:0000256" key="3">
    <source>
        <dbReference type="ARBA" id="ARBA00022846"/>
    </source>
</evidence>
<gene>
    <name evidence="10" type="primary">CFAP107</name>
</gene>
<keyword evidence="4" id="KW-0969">Cilium</keyword>
<dbReference type="InterPro" id="IPR037662">
    <property type="entry name" value="CFAP68/107"/>
</dbReference>
<dbReference type="AlphaFoldDB" id="A0A1S3AQ54"/>
<dbReference type="GO" id="GO:0005879">
    <property type="term" value="C:axonemal microtubule"/>
    <property type="evidence" value="ECO:0007669"/>
    <property type="project" value="TreeGrafter"/>
</dbReference>
<dbReference type="PANTHER" id="PTHR31180:SF2">
    <property type="entry name" value="CILIA- AND FLAGELLA-ASSOCIATED PROTEIN 107"/>
    <property type="match status" value="1"/>
</dbReference>
<evidence type="ECO:0000313" key="10">
    <source>
        <dbReference type="RefSeq" id="XP_007538622.1"/>
    </source>
</evidence>
<keyword evidence="6" id="KW-0966">Cell projection</keyword>
<protein>
    <submittedName>
        <fullName evidence="10">Cilia- and flagella-associated protein 107</fullName>
    </submittedName>
</protein>
<keyword evidence="5" id="KW-0206">Cytoskeleton</keyword>
<evidence type="ECO:0000256" key="6">
    <source>
        <dbReference type="ARBA" id="ARBA00023273"/>
    </source>
</evidence>
<dbReference type="FunCoup" id="A0A1S3AQ54">
    <property type="interactions" value="33"/>
</dbReference>
<proteinExistence type="predicted"/>
<name>A0A1S3AQ54_ERIEU</name>
<evidence type="ECO:0000256" key="5">
    <source>
        <dbReference type="ARBA" id="ARBA00023212"/>
    </source>
</evidence>
<dbReference type="Proteomes" id="UP001652624">
    <property type="component" value="Chromosome 13"/>
</dbReference>
<keyword evidence="2" id="KW-0963">Cytoplasm</keyword>
<comment type="subcellular location">
    <subcellularLocation>
        <location evidence="1">Cytoplasm</location>
        <location evidence="1">Cytoskeleton</location>
        <location evidence="1">Flagellum axoneme</location>
    </subcellularLocation>
</comment>
<reference evidence="10" key="1">
    <citation type="submission" date="2025-08" db="UniProtKB">
        <authorList>
            <consortium name="RefSeq"/>
        </authorList>
    </citation>
    <scope>IDENTIFICATION</scope>
</reference>
<evidence type="ECO:0000256" key="1">
    <source>
        <dbReference type="ARBA" id="ARBA00004611"/>
    </source>
</evidence>
<dbReference type="GO" id="GO:0030317">
    <property type="term" value="P:flagellated sperm motility"/>
    <property type="evidence" value="ECO:0007669"/>
    <property type="project" value="InterPro"/>
</dbReference>
<dbReference type="RefSeq" id="XP_007538622.1">
    <property type="nucleotide sequence ID" value="XM_007538560.3"/>
</dbReference>
<evidence type="ECO:0000256" key="4">
    <source>
        <dbReference type="ARBA" id="ARBA00023069"/>
    </source>
</evidence>
<evidence type="ECO:0000256" key="7">
    <source>
        <dbReference type="ARBA" id="ARBA00035003"/>
    </source>
</evidence>
<dbReference type="InterPro" id="IPR054709">
    <property type="entry name" value="CFAP107"/>
</dbReference>
<dbReference type="PANTHER" id="PTHR31180">
    <property type="entry name" value="CILIA- AND FLAGELLA-ASSOCIATED PROTEIN 107-RELATED"/>
    <property type="match status" value="1"/>
</dbReference>
<evidence type="ECO:0000313" key="9">
    <source>
        <dbReference type="Proteomes" id="UP001652624"/>
    </source>
</evidence>
<evidence type="ECO:0000256" key="8">
    <source>
        <dbReference type="ARBA" id="ARBA00046435"/>
    </source>
</evidence>
<dbReference type="STRING" id="9365.ENSEEUP00000000125"/>
<dbReference type="InParanoid" id="A0A1S3AQ54"/>
<dbReference type="Pfam" id="PF22595">
    <property type="entry name" value="CFAP107"/>
    <property type="match status" value="1"/>
</dbReference>
<keyword evidence="9" id="KW-1185">Reference proteome</keyword>
<dbReference type="OrthoDB" id="8185227at2759"/>